<dbReference type="AlphaFoldDB" id="A0A420Y4S5"/>
<dbReference type="PANTHER" id="PTHR23502:SF51">
    <property type="entry name" value="QUINIDINE RESISTANCE PROTEIN 1-RELATED"/>
    <property type="match status" value="1"/>
</dbReference>
<keyword evidence="9" id="KW-1185">Reference proteome</keyword>
<dbReference type="PROSITE" id="PS50850">
    <property type="entry name" value="MFS"/>
    <property type="match status" value="1"/>
</dbReference>
<dbReference type="InterPro" id="IPR005829">
    <property type="entry name" value="Sugar_transporter_CS"/>
</dbReference>
<evidence type="ECO:0000313" key="8">
    <source>
        <dbReference type="EMBL" id="RKU42894.1"/>
    </source>
</evidence>
<feature type="transmembrane region" description="Helical" evidence="6">
    <location>
        <begin position="143"/>
        <end position="167"/>
    </location>
</feature>
<dbReference type="GO" id="GO:0140115">
    <property type="term" value="P:export across plasma membrane"/>
    <property type="evidence" value="ECO:0007669"/>
    <property type="project" value="UniProtKB-ARBA"/>
</dbReference>
<keyword evidence="2" id="KW-0813">Transport</keyword>
<gene>
    <name evidence="8" type="ORF">DL546_006308</name>
</gene>
<accession>A0A420Y4S5</accession>
<dbReference type="OrthoDB" id="440553at2759"/>
<feature type="domain" description="Major facilitator superfamily (MFS) profile" evidence="7">
    <location>
        <begin position="19"/>
        <end position="465"/>
    </location>
</feature>
<dbReference type="Gene3D" id="1.20.1250.20">
    <property type="entry name" value="MFS general substrate transporter like domains"/>
    <property type="match status" value="1"/>
</dbReference>
<protein>
    <recommendedName>
        <fullName evidence="7">Major facilitator superfamily (MFS) profile domain-containing protein</fullName>
    </recommendedName>
</protein>
<evidence type="ECO:0000256" key="4">
    <source>
        <dbReference type="ARBA" id="ARBA00022989"/>
    </source>
</evidence>
<comment type="caution">
    <text evidence="8">The sequence shown here is derived from an EMBL/GenBank/DDBJ whole genome shotgun (WGS) entry which is preliminary data.</text>
</comment>
<reference evidence="8 9" key="1">
    <citation type="submission" date="2018-08" db="EMBL/GenBank/DDBJ databases">
        <title>Draft genome of the lignicolous fungus Coniochaeta pulveracea.</title>
        <authorList>
            <person name="Borstlap C.J."/>
            <person name="De Witt R.N."/>
            <person name="Botha A."/>
            <person name="Volschenk H."/>
        </authorList>
    </citation>
    <scope>NUCLEOTIDE SEQUENCE [LARGE SCALE GENOMIC DNA]</scope>
    <source>
        <strain evidence="8 9">CAB683</strain>
    </source>
</reference>
<feature type="transmembrane region" description="Helical" evidence="6">
    <location>
        <begin position="174"/>
        <end position="193"/>
    </location>
</feature>
<dbReference type="PROSITE" id="PS00216">
    <property type="entry name" value="SUGAR_TRANSPORT_1"/>
    <property type="match status" value="1"/>
</dbReference>
<feature type="transmembrane region" description="Helical" evidence="6">
    <location>
        <begin position="20"/>
        <end position="40"/>
    </location>
</feature>
<evidence type="ECO:0000313" key="9">
    <source>
        <dbReference type="Proteomes" id="UP000275385"/>
    </source>
</evidence>
<evidence type="ECO:0000256" key="3">
    <source>
        <dbReference type="ARBA" id="ARBA00022692"/>
    </source>
</evidence>
<dbReference type="SUPFAM" id="SSF103473">
    <property type="entry name" value="MFS general substrate transporter"/>
    <property type="match status" value="1"/>
</dbReference>
<keyword evidence="5 6" id="KW-0472">Membrane</keyword>
<feature type="transmembrane region" description="Helical" evidence="6">
    <location>
        <begin position="85"/>
        <end position="102"/>
    </location>
</feature>
<dbReference type="InterPro" id="IPR020846">
    <property type="entry name" value="MFS_dom"/>
</dbReference>
<keyword evidence="3 6" id="KW-0812">Transmembrane</keyword>
<dbReference type="Pfam" id="PF07690">
    <property type="entry name" value="MFS_1"/>
    <property type="match status" value="1"/>
</dbReference>
<evidence type="ECO:0000256" key="5">
    <source>
        <dbReference type="ARBA" id="ARBA00023136"/>
    </source>
</evidence>
<organism evidence="8 9">
    <name type="scientific">Coniochaeta pulveracea</name>
    <dbReference type="NCBI Taxonomy" id="177199"/>
    <lineage>
        <taxon>Eukaryota</taxon>
        <taxon>Fungi</taxon>
        <taxon>Dikarya</taxon>
        <taxon>Ascomycota</taxon>
        <taxon>Pezizomycotina</taxon>
        <taxon>Sordariomycetes</taxon>
        <taxon>Sordariomycetidae</taxon>
        <taxon>Coniochaetales</taxon>
        <taxon>Coniochaetaceae</taxon>
        <taxon>Coniochaeta</taxon>
    </lineage>
</organism>
<dbReference type="GO" id="GO:0005886">
    <property type="term" value="C:plasma membrane"/>
    <property type="evidence" value="ECO:0007669"/>
    <property type="project" value="TreeGrafter"/>
</dbReference>
<proteinExistence type="predicted"/>
<dbReference type="GO" id="GO:0042908">
    <property type="term" value="P:xenobiotic transport"/>
    <property type="evidence" value="ECO:0007669"/>
    <property type="project" value="UniProtKB-ARBA"/>
</dbReference>
<feature type="transmembrane region" description="Helical" evidence="6">
    <location>
        <begin position="52"/>
        <end position="73"/>
    </location>
</feature>
<name>A0A420Y4S5_9PEZI</name>
<evidence type="ECO:0000259" key="7">
    <source>
        <dbReference type="PROSITE" id="PS50850"/>
    </source>
</evidence>
<feature type="transmembrane region" description="Helical" evidence="6">
    <location>
        <begin position="440"/>
        <end position="460"/>
    </location>
</feature>
<evidence type="ECO:0000256" key="1">
    <source>
        <dbReference type="ARBA" id="ARBA00004141"/>
    </source>
</evidence>
<feature type="transmembrane region" description="Helical" evidence="6">
    <location>
        <begin position="350"/>
        <end position="368"/>
    </location>
</feature>
<dbReference type="PANTHER" id="PTHR23502">
    <property type="entry name" value="MAJOR FACILITATOR SUPERFAMILY"/>
    <property type="match status" value="1"/>
</dbReference>
<keyword evidence="4 6" id="KW-1133">Transmembrane helix</keyword>
<dbReference type="InterPro" id="IPR011701">
    <property type="entry name" value="MFS"/>
</dbReference>
<sequence>MAESNDSYSAFLPWQKNCIIGFAALAGWFSSVSSFVYFPAIPILASDLHVSVAKVNLTITSYLIMSGIFPAIVGNAADRFGRRPAFLGGLAAYVAANIALALQTSFGLLVFLRMLQSAGISGMFSIAYGVLGDLFTPAERGGYSGIMAFFLNTPPSLGPVLSGLLLLRWSWRSVFWFLTLASAACLILMIVFLPETARNVVGDASINAKGVNKALVPFLSPRRVQADEESTRKIRREGSWQISNPWATLKLLRSPDTAIILLAYGINYTVYSCVQASLSTLFVDIYLVSGLVAGMIYLPFGVACALTAFLTGRVLDFSYQKTAAESGIVVEKRKGADLGDFPIEKARLRYVTLSIVWSGFFVMGYGWLLQARVPMAAPLVLQFFIGLTIQAVFTALNTLLVDIHPDCPATAQAACNLVRCELAAACLAALDAMLRRLGSGWSFTLFGAALLLEAFMLVILQTKGMTWRQSRLRRQPHSARSAT</sequence>
<feature type="transmembrane region" description="Helical" evidence="6">
    <location>
        <begin position="285"/>
        <end position="311"/>
    </location>
</feature>
<feature type="transmembrane region" description="Helical" evidence="6">
    <location>
        <begin position="380"/>
        <end position="401"/>
    </location>
</feature>
<dbReference type="STRING" id="177199.A0A420Y4S5"/>
<dbReference type="EMBL" id="QVQW01000050">
    <property type="protein sequence ID" value="RKU42894.1"/>
    <property type="molecule type" value="Genomic_DNA"/>
</dbReference>
<evidence type="ECO:0000256" key="2">
    <source>
        <dbReference type="ARBA" id="ARBA00022448"/>
    </source>
</evidence>
<dbReference type="GO" id="GO:0022857">
    <property type="term" value="F:transmembrane transporter activity"/>
    <property type="evidence" value="ECO:0007669"/>
    <property type="project" value="InterPro"/>
</dbReference>
<dbReference type="InterPro" id="IPR036259">
    <property type="entry name" value="MFS_trans_sf"/>
</dbReference>
<comment type="subcellular location">
    <subcellularLocation>
        <location evidence="1">Membrane</location>
        <topology evidence="1">Multi-pass membrane protein</topology>
    </subcellularLocation>
</comment>
<evidence type="ECO:0000256" key="6">
    <source>
        <dbReference type="SAM" id="Phobius"/>
    </source>
</evidence>
<feature type="transmembrane region" description="Helical" evidence="6">
    <location>
        <begin position="109"/>
        <end position="131"/>
    </location>
</feature>
<dbReference type="Proteomes" id="UP000275385">
    <property type="component" value="Unassembled WGS sequence"/>
</dbReference>